<dbReference type="FunFam" id="3.30.430.20:FF:000036">
    <property type="entry name" value="Cysteine-rich receptor-like protein kinase 25"/>
    <property type="match status" value="1"/>
</dbReference>
<dbReference type="InterPro" id="IPR008271">
    <property type="entry name" value="Ser/Thr_kinase_AS"/>
</dbReference>
<evidence type="ECO:0000256" key="5">
    <source>
        <dbReference type="ARBA" id="ARBA00022692"/>
    </source>
</evidence>
<evidence type="ECO:0000259" key="20">
    <source>
        <dbReference type="PROSITE" id="PS50011"/>
    </source>
</evidence>
<dbReference type="PROSITE" id="PS00108">
    <property type="entry name" value="PROTEIN_KINASE_ST"/>
    <property type="match status" value="2"/>
</dbReference>
<keyword evidence="13" id="KW-1015">Disulfide bond</keyword>
<evidence type="ECO:0000256" key="13">
    <source>
        <dbReference type="ARBA" id="ARBA00023157"/>
    </source>
</evidence>
<dbReference type="FunFam" id="3.30.200.20:FF:000195">
    <property type="entry name" value="G-type lectin S-receptor-like serine/threonine-protein kinase"/>
    <property type="match status" value="2"/>
</dbReference>
<evidence type="ECO:0000256" key="7">
    <source>
        <dbReference type="ARBA" id="ARBA00022737"/>
    </source>
</evidence>
<dbReference type="EnsemblPlants" id="OMERI07G14060.4">
    <property type="protein sequence ID" value="OMERI07G14060.4"/>
    <property type="gene ID" value="OMERI07G14060"/>
</dbReference>
<dbReference type="GO" id="GO:0004674">
    <property type="term" value="F:protein serine/threonine kinase activity"/>
    <property type="evidence" value="ECO:0007669"/>
    <property type="project" value="UniProtKB-KW"/>
</dbReference>
<evidence type="ECO:0000256" key="19">
    <source>
        <dbReference type="SAM" id="SignalP"/>
    </source>
</evidence>
<dbReference type="InterPro" id="IPR017441">
    <property type="entry name" value="Protein_kinase_ATP_BS"/>
</dbReference>
<protein>
    <recommendedName>
        <fullName evidence="2">non-specific serine/threonine protein kinase</fullName>
        <ecNumber evidence="2">2.7.11.1</ecNumber>
    </recommendedName>
</protein>
<feature type="domain" description="Gnk2-homologous" evidence="21">
    <location>
        <begin position="676"/>
        <end position="779"/>
    </location>
</feature>
<keyword evidence="5 18" id="KW-0812">Transmembrane</keyword>
<dbReference type="Gene3D" id="3.30.430.20">
    <property type="entry name" value="Gnk2 domain, C-X8-C-X2-C motif"/>
    <property type="match status" value="4"/>
</dbReference>
<dbReference type="Pfam" id="PF01657">
    <property type="entry name" value="Stress-antifung"/>
    <property type="match status" value="4"/>
</dbReference>
<dbReference type="EC" id="2.7.11.1" evidence="2"/>
<feature type="domain" description="Gnk2-homologous" evidence="21">
    <location>
        <begin position="21"/>
        <end position="128"/>
    </location>
</feature>
<dbReference type="InterPro" id="IPR001245">
    <property type="entry name" value="Ser-Thr/Tyr_kinase_cat_dom"/>
</dbReference>
<evidence type="ECO:0000256" key="3">
    <source>
        <dbReference type="ARBA" id="ARBA00022527"/>
    </source>
</evidence>
<dbReference type="GO" id="GO:0005524">
    <property type="term" value="F:ATP binding"/>
    <property type="evidence" value="ECO:0007669"/>
    <property type="project" value="UniProtKB-UniRule"/>
</dbReference>
<feature type="transmembrane region" description="Helical" evidence="18">
    <location>
        <begin position="1027"/>
        <end position="1052"/>
    </location>
</feature>
<evidence type="ECO:0000256" key="4">
    <source>
        <dbReference type="ARBA" id="ARBA00022679"/>
    </source>
</evidence>
<evidence type="ECO:0000256" key="2">
    <source>
        <dbReference type="ARBA" id="ARBA00012513"/>
    </source>
</evidence>
<keyword evidence="6 19" id="KW-0732">Signal</keyword>
<dbReference type="Gene3D" id="3.30.200.20">
    <property type="entry name" value="Phosphorylase Kinase, domain 1"/>
    <property type="match status" value="2"/>
</dbReference>
<dbReference type="PROSITE" id="PS50011">
    <property type="entry name" value="PROTEIN_KINASE_DOM"/>
    <property type="match status" value="2"/>
</dbReference>
<keyword evidence="9" id="KW-0418">Kinase</keyword>
<dbReference type="SMART" id="SM00220">
    <property type="entry name" value="S_TKc"/>
    <property type="match status" value="2"/>
</dbReference>
<name>A0A0E0ECG7_9ORYZ</name>
<comment type="subcellular location">
    <subcellularLocation>
        <location evidence="1">Membrane</location>
        <topology evidence="1">Single-pass membrane protein</topology>
    </subcellularLocation>
</comment>
<organism evidence="22">
    <name type="scientific">Oryza meridionalis</name>
    <dbReference type="NCBI Taxonomy" id="40149"/>
    <lineage>
        <taxon>Eukaryota</taxon>
        <taxon>Viridiplantae</taxon>
        <taxon>Streptophyta</taxon>
        <taxon>Embryophyta</taxon>
        <taxon>Tracheophyta</taxon>
        <taxon>Spermatophyta</taxon>
        <taxon>Magnoliopsida</taxon>
        <taxon>Liliopsida</taxon>
        <taxon>Poales</taxon>
        <taxon>Poaceae</taxon>
        <taxon>BOP clade</taxon>
        <taxon>Oryzoideae</taxon>
        <taxon>Oryzeae</taxon>
        <taxon>Oryzinae</taxon>
        <taxon>Oryza</taxon>
    </lineage>
</organism>
<evidence type="ECO:0000313" key="22">
    <source>
        <dbReference type="EnsemblPlants" id="OMERI07G14060.2"/>
    </source>
</evidence>
<evidence type="ECO:0000256" key="10">
    <source>
        <dbReference type="ARBA" id="ARBA00022840"/>
    </source>
</evidence>
<reference evidence="22" key="2">
    <citation type="submission" date="2018-05" db="EMBL/GenBank/DDBJ databases">
        <title>OmerRS3 (Oryza meridionalis Reference Sequence Version 3).</title>
        <authorList>
            <person name="Zhang J."/>
            <person name="Kudrna D."/>
            <person name="Lee S."/>
            <person name="Talag J."/>
            <person name="Welchert J."/>
            <person name="Wing R.A."/>
        </authorList>
    </citation>
    <scope>NUCLEOTIDE SEQUENCE [LARGE SCALE GENOMIC DNA]</scope>
    <source>
        <strain evidence="22">OR44</strain>
    </source>
</reference>
<evidence type="ECO:0000256" key="8">
    <source>
        <dbReference type="ARBA" id="ARBA00022741"/>
    </source>
</evidence>
<dbReference type="PROSITE" id="PS51473">
    <property type="entry name" value="GNK2"/>
    <property type="match status" value="4"/>
</dbReference>
<dbReference type="GO" id="GO:0005886">
    <property type="term" value="C:plasma membrane"/>
    <property type="evidence" value="ECO:0007669"/>
    <property type="project" value="TreeGrafter"/>
</dbReference>
<keyword evidence="3" id="KW-0723">Serine/threonine-protein kinase</keyword>
<evidence type="ECO:0000256" key="17">
    <source>
        <dbReference type="PROSITE-ProRule" id="PRU10141"/>
    </source>
</evidence>
<dbReference type="STRING" id="40149.A0A0E0ECG7"/>
<dbReference type="Gene3D" id="1.10.510.10">
    <property type="entry name" value="Transferase(Phosphotransferase) domain 1"/>
    <property type="match status" value="2"/>
</dbReference>
<feature type="domain" description="Gnk2-homologous" evidence="21">
    <location>
        <begin position="792"/>
        <end position="898"/>
    </location>
</feature>
<sequence length="1424" mass="156539">MQMLIVSLLMLLLSTPNLLVAKQLPFCSNANTITHMPEGTYKTNLLQLAKNLITNVNQTQLHSANGTAGAAGPDTVYGAVLCRGDSSVESCATRLQRVLDTASINGTSGDDSGYFQNQKNVTLYDHDFQALLSFSDKDFISSFSNAPECTVSAYLNPPPDADRAQFSQLFSELMEKIAAAVVSRRPVSYLTGRGWFDLKSQTVYALAQCTDGMPPENCRSCLDGIIDKGKKMVDGGLTGGAVLGMRCSLWYQTDVKFFAGDPEVSLHMPTQQARFELRLLSMAVQNVINLWRIEEGNSGFSLYDFSQIKEATQNFSRENKLGQGGFGAVYKGLLPGGLEVAVKRLSACSVQGLLEFKNEIQLIAKLQHKNLVKLLGCCIEGEHEKMLVYEYLQNRSLDVFIFDFVKGAQLTWSKRLRIIDGIAQGILYLHNHSRVCVVHRDLKASNILLDSDMTPKISDFGMARIFGSNMIESNTTRIVGTHGYIAPEYAFDGVCSIKSDVFSFGVLVLEIISGKRTAGFYPYDGKLCNLISYAWQLWRSGQGHELVCCRIGNNHKVIQRCIQVALLCVQERADDRPSIDQVVTMLNSEEMTLPKPNQPAYFYVRSSGSDDSSCNNSISITLARQTVRQWTVISINMDGRQPTMLVLLLLLAAAASSPAPAAGDGGGALPVLNPISSFCNTTAARRTYLPNSTFEANLNGLFAVLSRNASASGYAAGAFGAAPDTAYGLLLCRGDFTGNDCSAARLASSFQQAASSCLYSKDVAVYYDQYQLRYSDQDFLAGAGSGAANEPETAAFNMNNVSDAGDVAAFDALVAELVNAVADRASNATRRYAAGKAGFAPEAMTVYAIAQCTPDLSPPQCRGCLAGIIDQMPKWFSGRVGGRILGVRCDFRYEKDPFFKIPNDMVVLSPLPDPSSQVACHDIRFHGMSRRVVAVVRRRRPPVGYLAGGKRKTHARCLTNPLPFSRSSSPSSSTTVQPTTVSPFAIWDYGSSPYRPKPMVMLIISSIIRATNLRRMRLRSSSSSSSGGLWIVAIVVPVAVLLLGFLGCFLWIRRRRRRVINMAGTVSVPTMSMEMEQVLKLWRIEESGSEFSLYDFDQIADATDNFSDACKLGQGGFGPVYKGQLPDGLEIAIKRLSSCSVQGLMEFKTEIQLIAKLQHTNLVRLLGCCVQADEKMLIYEYMHNKSLDCFIFDTEKGAMLNWDKRFRIIDGIAQGLLYLHKHSRLRVIHRDLKASNILLDREMNPKISDFGMARIFCSNVTEANTTRVVGTHGYIAPEYASEGLFSIKSDVFSFGVLLLEIISGKRTAGFYQYGKFFNLTGYAYQLWQEGQWHELVDQALGEDFPAMEVMKCVQVALLCVQDSADDRPNMSDVIAMLGSEGLTMPEPRQPAYFNVRISSLAVSSSSFGESYCMSNVTLIEEEGR</sequence>
<feature type="chain" id="PRO_5010026957" description="non-specific serine/threonine protein kinase" evidence="19">
    <location>
        <begin position="22"/>
        <end position="1424"/>
    </location>
</feature>
<evidence type="ECO:0000256" key="15">
    <source>
        <dbReference type="ARBA" id="ARBA00047899"/>
    </source>
</evidence>
<feature type="binding site" evidence="17">
    <location>
        <position position="343"/>
    </location>
    <ligand>
        <name>ATP</name>
        <dbReference type="ChEBI" id="CHEBI:30616"/>
    </ligand>
</feature>
<evidence type="ECO:0000256" key="16">
    <source>
        <dbReference type="ARBA" id="ARBA00048679"/>
    </source>
</evidence>
<dbReference type="PROSITE" id="PS00107">
    <property type="entry name" value="PROTEIN_KINASE_ATP"/>
    <property type="match status" value="1"/>
</dbReference>
<keyword evidence="10 17" id="KW-0067">ATP-binding</keyword>
<reference evidence="22" key="1">
    <citation type="submission" date="2015-04" db="UniProtKB">
        <authorList>
            <consortium name="EnsemblPlants"/>
        </authorList>
    </citation>
    <scope>IDENTIFICATION</scope>
</reference>
<accession>A0A0E0ECG7</accession>
<dbReference type="FunFam" id="1.10.510.10:FF:000060">
    <property type="entry name" value="G-type lectin S-receptor-like serine/threonine-protein kinase"/>
    <property type="match status" value="2"/>
</dbReference>
<evidence type="ECO:0000256" key="9">
    <source>
        <dbReference type="ARBA" id="ARBA00022777"/>
    </source>
</evidence>
<comment type="catalytic activity">
    <reaction evidence="16">
        <text>L-seryl-[protein] + ATP = O-phospho-L-seryl-[protein] + ADP + H(+)</text>
        <dbReference type="Rhea" id="RHEA:17989"/>
        <dbReference type="Rhea" id="RHEA-COMP:9863"/>
        <dbReference type="Rhea" id="RHEA-COMP:11604"/>
        <dbReference type="ChEBI" id="CHEBI:15378"/>
        <dbReference type="ChEBI" id="CHEBI:29999"/>
        <dbReference type="ChEBI" id="CHEBI:30616"/>
        <dbReference type="ChEBI" id="CHEBI:83421"/>
        <dbReference type="ChEBI" id="CHEBI:456216"/>
        <dbReference type="EC" id="2.7.11.1"/>
    </reaction>
</comment>
<dbReference type="CDD" id="cd23509">
    <property type="entry name" value="Gnk2-like"/>
    <property type="match status" value="4"/>
</dbReference>
<comment type="catalytic activity">
    <reaction evidence="15">
        <text>L-threonyl-[protein] + ATP = O-phospho-L-threonyl-[protein] + ADP + H(+)</text>
        <dbReference type="Rhea" id="RHEA:46608"/>
        <dbReference type="Rhea" id="RHEA-COMP:11060"/>
        <dbReference type="Rhea" id="RHEA-COMP:11605"/>
        <dbReference type="ChEBI" id="CHEBI:15378"/>
        <dbReference type="ChEBI" id="CHEBI:30013"/>
        <dbReference type="ChEBI" id="CHEBI:30616"/>
        <dbReference type="ChEBI" id="CHEBI:61977"/>
        <dbReference type="ChEBI" id="CHEBI:456216"/>
        <dbReference type="EC" id="2.7.11.1"/>
    </reaction>
</comment>
<keyword evidence="23" id="KW-1185">Reference proteome</keyword>
<dbReference type="eggNOG" id="ENOG502QWDY">
    <property type="taxonomic scope" value="Eukaryota"/>
</dbReference>
<dbReference type="EnsemblPlants" id="OMERI07G14060.2">
    <property type="protein sequence ID" value="OMERI07G14060.2"/>
    <property type="gene ID" value="OMERI07G14060"/>
</dbReference>
<dbReference type="InterPro" id="IPR038408">
    <property type="entry name" value="GNK2_sf"/>
</dbReference>
<dbReference type="Pfam" id="PF07714">
    <property type="entry name" value="PK_Tyr_Ser-Thr"/>
    <property type="match status" value="2"/>
</dbReference>
<keyword evidence="4" id="KW-0808">Transferase</keyword>
<dbReference type="FunFam" id="3.30.430.20:FF:000002">
    <property type="entry name" value="Cysteine-rich receptor-like protein kinase 10"/>
    <property type="match status" value="1"/>
</dbReference>
<evidence type="ECO:0000256" key="12">
    <source>
        <dbReference type="ARBA" id="ARBA00023136"/>
    </source>
</evidence>
<dbReference type="PANTHER" id="PTHR27002">
    <property type="entry name" value="RECEPTOR-LIKE SERINE/THREONINE-PROTEIN KINASE SD1-8"/>
    <property type="match status" value="1"/>
</dbReference>
<dbReference type="InterPro" id="IPR011009">
    <property type="entry name" value="Kinase-like_dom_sf"/>
</dbReference>
<keyword evidence="14" id="KW-0325">Glycoprotein</keyword>
<keyword evidence="12 18" id="KW-0472">Membrane</keyword>
<dbReference type="CDD" id="cd14066">
    <property type="entry name" value="STKc_IRAK"/>
    <property type="match status" value="2"/>
</dbReference>
<evidence type="ECO:0000256" key="11">
    <source>
        <dbReference type="ARBA" id="ARBA00022989"/>
    </source>
</evidence>
<feature type="domain" description="Gnk2-homologous" evidence="21">
    <location>
        <begin position="148"/>
        <end position="256"/>
    </location>
</feature>
<dbReference type="InterPro" id="IPR002902">
    <property type="entry name" value="GNK2"/>
</dbReference>
<keyword evidence="11 18" id="KW-1133">Transmembrane helix</keyword>
<evidence type="ECO:0000313" key="23">
    <source>
        <dbReference type="Proteomes" id="UP000008021"/>
    </source>
</evidence>
<keyword evidence="7" id="KW-0677">Repeat</keyword>
<dbReference type="Proteomes" id="UP000008021">
    <property type="component" value="Chromosome 7"/>
</dbReference>
<feature type="domain" description="Protein kinase" evidence="20">
    <location>
        <begin position="315"/>
        <end position="593"/>
    </location>
</feature>
<feature type="signal peptide" evidence="19">
    <location>
        <begin position="1"/>
        <end position="21"/>
    </location>
</feature>
<dbReference type="Gramene" id="OMERI07G14060.4">
    <property type="protein sequence ID" value="OMERI07G14060.4"/>
    <property type="gene ID" value="OMERI07G14060"/>
</dbReference>
<dbReference type="Gramene" id="OMERI07G14060.2">
    <property type="protein sequence ID" value="OMERI07G14060.2"/>
    <property type="gene ID" value="OMERI07G14060"/>
</dbReference>
<dbReference type="InterPro" id="IPR000719">
    <property type="entry name" value="Prot_kinase_dom"/>
</dbReference>
<evidence type="ECO:0000259" key="21">
    <source>
        <dbReference type="PROSITE" id="PS51473"/>
    </source>
</evidence>
<dbReference type="PANTHER" id="PTHR27002:SF472">
    <property type="entry name" value="OS07G0534700 PROTEIN"/>
    <property type="match status" value="1"/>
</dbReference>
<evidence type="ECO:0000256" key="6">
    <source>
        <dbReference type="ARBA" id="ARBA00022729"/>
    </source>
</evidence>
<evidence type="ECO:0000256" key="14">
    <source>
        <dbReference type="ARBA" id="ARBA00023180"/>
    </source>
</evidence>
<proteinExistence type="predicted"/>
<keyword evidence="8 17" id="KW-0547">Nucleotide-binding</keyword>
<evidence type="ECO:0000256" key="1">
    <source>
        <dbReference type="ARBA" id="ARBA00004167"/>
    </source>
</evidence>
<dbReference type="SUPFAM" id="SSF56112">
    <property type="entry name" value="Protein kinase-like (PK-like)"/>
    <property type="match status" value="2"/>
</dbReference>
<feature type="domain" description="Protein kinase" evidence="20">
    <location>
        <begin position="1106"/>
        <end position="1382"/>
    </location>
</feature>
<evidence type="ECO:0000256" key="18">
    <source>
        <dbReference type="SAM" id="Phobius"/>
    </source>
</evidence>